<keyword evidence="7" id="KW-0325">Glycoprotein</keyword>
<dbReference type="PANTHER" id="PTHR20961">
    <property type="entry name" value="GLYCOSYLTRANSFERASE"/>
    <property type="match status" value="1"/>
</dbReference>
<proteinExistence type="predicted"/>
<dbReference type="GO" id="GO:0016757">
    <property type="term" value="F:glycosyltransferase activity"/>
    <property type="evidence" value="ECO:0007669"/>
    <property type="project" value="UniProtKB-KW"/>
</dbReference>
<feature type="domain" description="Glycosyltransferase 61 catalytic" evidence="9">
    <location>
        <begin position="222"/>
        <end position="430"/>
    </location>
</feature>
<reference evidence="11" key="1">
    <citation type="journal article" date="2019" name="Nat. Commun.">
        <title>Expansion of phycobilisome linker gene families in mesophilic red algae.</title>
        <authorList>
            <person name="Lee J."/>
            <person name="Kim D."/>
            <person name="Bhattacharya D."/>
            <person name="Yoon H.S."/>
        </authorList>
    </citation>
    <scope>NUCLEOTIDE SEQUENCE [LARGE SCALE GENOMIC DNA]</scope>
    <source>
        <strain evidence="11">CCMP 1328</strain>
    </source>
</reference>
<keyword evidence="8" id="KW-0732">Signal</keyword>
<evidence type="ECO:0000256" key="3">
    <source>
        <dbReference type="ARBA" id="ARBA00022679"/>
    </source>
</evidence>
<evidence type="ECO:0000256" key="1">
    <source>
        <dbReference type="ARBA" id="ARBA00004167"/>
    </source>
</evidence>
<feature type="signal peptide" evidence="8">
    <location>
        <begin position="1"/>
        <end position="32"/>
    </location>
</feature>
<comment type="caution">
    <text evidence="10">The sequence shown here is derived from an EMBL/GenBank/DDBJ whole genome shotgun (WGS) entry which is preliminary data.</text>
</comment>
<dbReference type="AlphaFoldDB" id="A0A5J4YQW0"/>
<dbReference type="EMBL" id="VRMN01000006">
    <property type="protein sequence ID" value="KAA8493635.1"/>
    <property type="molecule type" value="Genomic_DNA"/>
</dbReference>
<evidence type="ECO:0000256" key="4">
    <source>
        <dbReference type="ARBA" id="ARBA00022692"/>
    </source>
</evidence>
<keyword evidence="2" id="KW-0328">Glycosyltransferase</keyword>
<evidence type="ECO:0000256" key="5">
    <source>
        <dbReference type="ARBA" id="ARBA00022989"/>
    </source>
</evidence>
<name>A0A5J4YQW0_PORPP</name>
<dbReference type="Pfam" id="PF04577">
    <property type="entry name" value="Glyco_transf_61"/>
    <property type="match status" value="1"/>
</dbReference>
<organism evidence="10 11">
    <name type="scientific">Porphyridium purpureum</name>
    <name type="common">Red alga</name>
    <name type="synonym">Porphyridium cruentum</name>
    <dbReference type="NCBI Taxonomy" id="35688"/>
    <lineage>
        <taxon>Eukaryota</taxon>
        <taxon>Rhodophyta</taxon>
        <taxon>Bangiophyceae</taxon>
        <taxon>Porphyridiales</taxon>
        <taxon>Porphyridiaceae</taxon>
        <taxon>Porphyridium</taxon>
    </lineage>
</organism>
<comment type="subcellular location">
    <subcellularLocation>
        <location evidence="1">Membrane</location>
        <topology evidence="1">Single-pass membrane protein</topology>
    </subcellularLocation>
</comment>
<evidence type="ECO:0000313" key="10">
    <source>
        <dbReference type="EMBL" id="KAA8493635.1"/>
    </source>
</evidence>
<evidence type="ECO:0000256" key="7">
    <source>
        <dbReference type="ARBA" id="ARBA00023180"/>
    </source>
</evidence>
<evidence type="ECO:0000256" key="6">
    <source>
        <dbReference type="ARBA" id="ARBA00023136"/>
    </source>
</evidence>
<keyword evidence="5" id="KW-1133">Transmembrane helix</keyword>
<keyword evidence="6" id="KW-0472">Membrane</keyword>
<dbReference type="InterPro" id="IPR049625">
    <property type="entry name" value="Glyco_transf_61_cat"/>
</dbReference>
<accession>A0A5J4YQW0</accession>
<dbReference type="OrthoDB" id="689111at2759"/>
<sequence length="491" mass="53878">MDGRVDGRSMAVFMVWPLVLAAAWFASVSVEASRINGTACCPGYNESRADRAGVALGFTTRLFALDERATTQMYLWNQPASLEHELSLRGFDVLPTNPAEVSSWKSARRRKDLPPGMDVRSMECRWKSGPAPPSSTSGEPLVLPVLVLRNVFVNSDGQVYRPESSSPAWFAETGGGCCFPSWQRALRIARRGPGTLSPGVSTKKYVVVKRAISFVHHHGSTFYHFIGQVVPRVMMVADRFAPGGDPELKALFAVSGDDPSIWPATQWLEPLGIPDHAKVLLPTNHSENNLQFPRGYVFVEELMVPPGPEAPSDRFPGTCPRPGKSDVVNALRKGVKCELKGESSSRKKIVLMVRRMVNVSHPECYTKRCMGNIAEVYDTLLAHFGNEHNVTLFPPVPTVRQTICTFSDADVVIGIHGAGFTNMMFMRSGSLAIHIGAPGAEMWYSGTAARNKVKYIGLTNPQVSYGNSNITVNASRIVMHVSQYLAERIKS</sequence>
<evidence type="ECO:0000313" key="11">
    <source>
        <dbReference type="Proteomes" id="UP000324585"/>
    </source>
</evidence>
<gene>
    <name evidence="10" type="ORF">FVE85_4772</name>
</gene>
<keyword evidence="4" id="KW-0812">Transmembrane</keyword>
<keyword evidence="11" id="KW-1185">Reference proteome</keyword>
<dbReference type="InterPro" id="IPR007657">
    <property type="entry name" value="Glycosyltransferase_61"/>
</dbReference>
<evidence type="ECO:0000256" key="2">
    <source>
        <dbReference type="ARBA" id="ARBA00022676"/>
    </source>
</evidence>
<protein>
    <recommendedName>
        <fullName evidence="9">Glycosyltransferase 61 catalytic domain-containing protein</fullName>
    </recommendedName>
</protein>
<evidence type="ECO:0000259" key="9">
    <source>
        <dbReference type="Pfam" id="PF04577"/>
    </source>
</evidence>
<dbReference type="PANTHER" id="PTHR20961:SF38">
    <property type="entry name" value="PROTEIN O-LINKED-MANNOSE BETA-1,4-N-ACETYLGLUCOSAMINYLTRANSFERASE 2"/>
    <property type="match status" value="1"/>
</dbReference>
<dbReference type="Proteomes" id="UP000324585">
    <property type="component" value="Unassembled WGS sequence"/>
</dbReference>
<evidence type="ECO:0000256" key="8">
    <source>
        <dbReference type="SAM" id="SignalP"/>
    </source>
</evidence>
<dbReference type="GO" id="GO:0016020">
    <property type="term" value="C:membrane"/>
    <property type="evidence" value="ECO:0007669"/>
    <property type="project" value="UniProtKB-SubCell"/>
</dbReference>
<feature type="chain" id="PRO_5023830171" description="Glycosyltransferase 61 catalytic domain-containing protein" evidence="8">
    <location>
        <begin position="33"/>
        <end position="491"/>
    </location>
</feature>
<dbReference type="OMA" id="RINGTAC"/>
<keyword evidence="3" id="KW-0808">Transferase</keyword>